<dbReference type="EMBL" id="CP080467">
    <property type="protein sequence ID" value="UNO48867.1"/>
    <property type="molecule type" value="Genomic_DNA"/>
</dbReference>
<dbReference type="SUPFAM" id="SSF53474">
    <property type="entry name" value="alpha/beta-Hydrolases"/>
    <property type="match status" value="1"/>
</dbReference>
<dbReference type="KEGG" id="aaco:K1I37_19970"/>
<protein>
    <submittedName>
        <fullName evidence="2">Alpha/beta hydrolase</fullName>
    </submittedName>
</protein>
<sequence>MTQLDFIHEYVPSSSGTDAYTLVLLHGTGGNEQDLIPLGRFLADDAALLGVRGKVLEGGMPRFFRRLAEGVFDQEDLLFRTDELADFLRAASETYGIHPGKRIAVGYSNGANIAASILLRHPDIFAGALLFRPMVPFEPTDATGTQPLRDKPVLLSAGEVDPLIPQAETNRLAELLKVQGAAVELHFNPGGHGLMQPELQVAKAWYEQNFGR</sequence>
<dbReference type="STRING" id="1356854.N007_19110"/>
<evidence type="ECO:0000259" key="1">
    <source>
        <dbReference type="Pfam" id="PF01738"/>
    </source>
</evidence>
<dbReference type="eggNOG" id="COG0400">
    <property type="taxonomic scope" value="Bacteria"/>
</dbReference>
<keyword evidence="3" id="KW-1185">Reference proteome</keyword>
<dbReference type="GO" id="GO:0016787">
    <property type="term" value="F:hydrolase activity"/>
    <property type="evidence" value="ECO:0007669"/>
    <property type="project" value="UniProtKB-KW"/>
</dbReference>
<accession>T0CJ52</accession>
<dbReference type="AlphaFoldDB" id="T0CJ52"/>
<dbReference type="Gene3D" id="3.40.50.1820">
    <property type="entry name" value="alpha/beta hydrolase"/>
    <property type="match status" value="1"/>
</dbReference>
<gene>
    <name evidence="2" type="ORF">K1I37_19970</name>
</gene>
<evidence type="ECO:0000313" key="2">
    <source>
        <dbReference type="EMBL" id="UNO48867.1"/>
    </source>
</evidence>
<proteinExistence type="predicted"/>
<name>T0CJ52_ALIAG</name>
<dbReference type="Pfam" id="PF01738">
    <property type="entry name" value="DLH"/>
    <property type="match status" value="1"/>
</dbReference>
<reference evidence="3" key="1">
    <citation type="journal article" date="2022" name="G3 (Bethesda)">
        <title>Unveiling the complete genome sequence of Alicyclobacillus acidoterrestris DSM 3922T, a taint-producing strain.</title>
        <authorList>
            <person name="Leonardo I.C."/>
            <person name="Barreto Crespo M.T."/>
            <person name="Gaspar F.B."/>
        </authorList>
    </citation>
    <scope>NUCLEOTIDE SEQUENCE [LARGE SCALE GENOMIC DNA]</scope>
    <source>
        <strain evidence="3">DSM 3922</strain>
    </source>
</reference>
<evidence type="ECO:0000313" key="3">
    <source>
        <dbReference type="Proteomes" id="UP000829401"/>
    </source>
</evidence>
<dbReference type="InterPro" id="IPR002925">
    <property type="entry name" value="Dienelactn_hydro"/>
</dbReference>
<dbReference type="OrthoDB" id="9796570at2"/>
<dbReference type="Proteomes" id="UP000829401">
    <property type="component" value="Chromosome"/>
</dbReference>
<dbReference type="InterPro" id="IPR029058">
    <property type="entry name" value="AB_hydrolase_fold"/>
</dbReference>
<accession>A0A9E6ZF64</accession>
<dbReference type="RefSeq" id="WP_021294975.1">
    <property type="nucleotide sequence ID" value="NZ_AURB01000026.1"/>
</dbReference>
<feature type="domain" description="Dienelactone hydrolase" evidence="1">
    <location>
        <begin position="87"/>
        <end position="199"/>
    </location>
</feature>
<organism evidence="2 3">
    <name type="scientific">Alicyclobacillus acidoterrestris (strain ATCC 49025 / DSM 3922 / CIP 106132 / NCIMB 13137 / GD3B)</name>
    <dbReference type="NCBI Taxonomy" id="1356854"/>
    <lineage>
        <taxon>Bacteria</taxon>
        <taxon>Bacillati</taxon>
        <taxon>Bacillota</taxon>
        <taxon>Bacilli</taxon>
        <taxon>Bacillales</taxon>
        <taxon>Alicyclobacillaceae</taxon>
        <taxon>Alicyclobacillus</taxon>
    </lineage>
</organism>
<keyword evidence="2" id="KW-0378">Hydrolase</keyword>